<dbReference type="InterPro" id="IPR036388">
    <property type="entry name" value="WH-like_DNA-bd_sf"/>
</dbReference>
<dbReference type="SUPFAM" id="SSF46785">
    <property type="entry name" value="Winged helix' DNA-binding domain"/>
    <property type="match status" value="1"/>
</dbReference>
<dbReference type="PANTHER" id="PTHR33221">
    <property type="entry name" value="WINGED HELIX-TURN-HELIX TRANSCRIPTIONAL REGULATOR, RRF2 FAMILY"/>
    <property type="match status" value="1"/>
</dbReference>
<evidence type="ECO:0000313" key="1">
    <source>
        <dbReference type="EMBL" id="ASV72654.1"/>
    </source>
</evidence>
<dbReference type="PANTHER" id="PTHR33221:SF15">
    <property type="entry name" value="HTH-TYPE TRANSCRIPTIONAL REGULATOR YWGB-RELATED"/>
    <property type="match status" value="1"/>
</dbReference>
<dbReference type="Gene3D" id="1.10.10.10">
    <property type="entry name" value="Winged helix-like DNA-binding domain superfamily/Winged helix DNA-binding domain"/>
    <property type="match status" value="1"/>
</dbReference>
<dbReference type="GO" id="GO:0005829">
    <property type="term" value="C:cytosol"/>
    <property type="evidence" value="ECO:0007669"/>
    <property type="project" value="TreeGrafter"/>
</dbReference>
<gene>
    <name evidence="1" type="ORF">THTE_0052</name>
</gene>
<dbReference type="EMBL" id="CP018477">
    <property type="protein sequence ID" value="ASV72654.1"/>
    <property type="molecule type" value="Genomic_DNA"/>
</dbReference>
<name>A0A286R9L5_9BACT</name>
<dbReference type="Pfam" id="PF02082">
    <property type="entry name" value="Rrf2"/>
    <property type="match status" value="1"/>
</dbReference>
<dbReference type="AlphaFoldDB" id="A0A286R9L5"/>
<dbReference type="PROSITE" id="PS51197">
    <property type="entry name" value="HTH_RRF2_2"/>
    <property type="match status" value="1"/>
</dbReference>
<accession>A0A286R9L5</accession>
<sequence>MTGLVRISEAASLALHALGVMARSPQRWTTERLAEVLRASTHHLAKVMQRLVKAGLLRSVRGPHGGFELTRPPEEITLAEIYQAIEGPLPTAGCLLGEPICRNGAANCMLGDLVNMVHREVHDYLSRTTLQRMAQALDLITIPTPGDSVSQPLDPPCHLTSLS</sequence>
<dbReference type="OrthoDB" id="9800519at2"/>
<dbReference type="InterPro" id="IPR030489">
    <property type="entry name" value="TR_Rrf2-type_CS"/>
</dbReference>
<dbReference type="NCBIfam" id="TIGR00738">
    <property type="entry name" value="rrf2_super"/>
    <property type="match status" value="1"/>
</dbReference>
<organism evidence="1 2">
    <name type="scientific">Thermogutta terrifontis</name>
    <dbReference type="NCBI Taxonomy" id="1331910"/>
    <lineage>
        <taxon>Bacteria</taxon>
        <taxon>Pseudomonadati</taxon>
        <taxon>Planctomycetota</taxon>
        <taxon>Planctomycetia</taxon>
        <taxon>Pirellulales</taxon>
        <taxon>Thermoguttaceae</taxon>
        <taxon>Thermogutta</taxon>
    </lineage>
</organism>
<evidence type="ECO:0000313" key="2">
    <source>
        <dbReference type="Proteomes" id="UP000215086"/>
    </source>
</evidence>
<keyword evidence="2" id="KW-1185">Reference proteome</keyword>
<dbReference type="PROSITE" id="PS01332">
    <property type="entry name" value="HTH_RRF2_1"/>
    <property type="match status" value="1"/>
</dbReference>
<proteinExistence type="predicted"/>
<reference evidence="1 2" key="1">
    <citation type="journal article" name="Front. Microbiol.">
        <title>Sugar Metabolism of the First Thermophilic Planctomycete Thermogutta terrifontis: Comparative Genomic and Transcriptomic Approaches.</title>
        <authorList>
            <person name="Elcheninov A.G."/>
            <person name="Menzel P."/>
            <person name="Gudbergsdottir S.R."/>
            <person name="Slesarev A.I."/>
            <person name="Kadnikov V.V."/>
            <person name="Krogh A."/>
            <person name="Bonch-Osmolovskaya E.A."/>
            <person name="Peng X."/>
            <person name="Kublanov I.V."/>
        </authorList>
    </citation>
    <scope>NUCLEOTIDE SEQUENCE [LARGE SCALE GENOMIC DNA]</scope>
    <source>
        <strain evidence="1 2">R1</strain>
    </source>
</reference>
<protein>
    <submittedName>
        <fullName evidence="1">Rrf2 family transcriptional regulator</fullName>
    </submittedName>
</protein>
<dbReference type="KEGG" id="ttf:THTE_0052"/>
<dbReference type="InterPro" id="IPR000944">
    <property type="entry name" value="Tscrpt_reg_Rrf2"/>
</dbReference>
<dbReference type="InterPro" id="IPR036390">
    <property type="entry name" value="WH_DNA-bd_sf"/>
</dbReference>
<dbReference type="Proteomes" id="UP000215086">
    <property type="component" value="Chromosome"/>
</dbReference>
<dbReference type="GO" id="GO:0003700">
    <property type="term" value="F:DNA-binding transcription factor activity"/>
    <property type="evidence" value="ECO:0007669"/>
    <property type="project" value="TreeGrafter"/>
</dbReference>
<dbReference type="RefSeq" id="WP_095413535.1">
    <property type="nucleotide sequence ID" value="NZ_CP018477.1"/>
</dbReference>